<reference evidence="2" key="1">
    <citation type="submission" date="2018-06" db="EMBL/GenBank/DDBJ databases">
        <authorList>
            <person name="Zhirakovskaya E."/>
        </authorList>
    </citation>
    <scope>NUCLEOTIDE SEQUENCE</scope>
</reference>
<dbReference type="PANTHER" id="PTHR30562:SF1">
    <property type="entry name" value="UVRABC SYSTEM PROTEIN C"/>
    <property type="match status" value="1"/>
</dbReference>
<dbReference type="SUPFAM" id="SSF47781">
    <property type="entry name" value="RuvA domain 2-like"/>
    <property type="match status" value="1"/>
</dbReference>
<dbReference type="Gene3D" id="1.10.150.20">
    <property type="entry name" value="5' to 3' exonuclease, C-terminal subdomain"/>
    <property type="match status" value="1"/>
</dbReference>
<dbReference type="PANTHER" id="PTHR30562">
    <property type="entry name" value="UVRC/OXIDOREDUCTASE"/>
    <property type="match status" value="1"/>
</dbReference>
<dbReference type="GO" id="GO:0009380">
    <property type="term" value="C:excinuclease repair complex"/>
    <property type="evidence" value="ECO:0007669"/>
    <property type="project" value="TreeGrafter"/>
</dbReference>
<dbReference type="InterPro" id="IPR001162">
    <property type="entry name" value="UvrC_RNase_H_dom"/>
</dbReference>
<dbReference type="InterPro" id="IPR050066">
    <property type="entry name" value="UvrABC_protein_C"/>
</dbReference>
<gene>
    <name evidence="2" type="ORF">MNBD_ACTINO01-1777</name>
</gene>
<sequence>GQLGRASAVLTDLDLDIAVVGLAKKLEEVFLPGRSDPVVIPRGEESLYLLQRVRDEAHRFAITYHRRLRSRSMVESVLDDVRGIGPARKRALMREFGSIKKMRNAGIDDLSRVVPDSVAAALYEALHEV</sequence>
<accession>A0A3B0RUK3</accession>
<dbReference type="Pfam" id="PF08459">
    <property type="entry name" value="UvrC_RNaseH_dom"/>
    <property type="match status" value="1"/>
</dbReference>
<dbReference type="GO" id="GO:0009381">
    <property type="term" value="F:excinuclease ABC activity"/>
    <property type="evidence" value="ECO:0007669"/>
    <property type="project" value="InterPro"/>
</dbReference>
<evidence type="ECO:0000259" key="1">
    <source>
        <dbReference type="Pfam" id="PF08459"/>
    </source>
</evidence>
<dbReference type="InterPro" id="IPR038476">
    <property type="entry name" value="UvrC_RNase_H_dom_sf"/>
</dbReference>
<dbReference type="InterPro" id="IPR010994">
    <property type="entry name" value="RuvA_2-like"/>
</dbReference>
<feature type="non-terminal residue" evidence="2">
    <location>
        <position position="1"/>
    </location>
</feature>
<protein>
    <submittedName>
        <fullName evidence="2">Excinuclease ABC subunit C</fullName>
    </submittedName>
</protein>
<proteinExistence type="predicted"/>
<evidence type="ECO:0000313" key="2">
    <source>
        <dbReference type="EMBL" id="VAV97464.1"/>
    </source>
</evidence>
<feature type="domain" description="UvrC family homology region profile" evidence="1">
    <location>
        <begin position="1"/>
        <end position="62"/>
    </location>
</feature>
<name>A0A3B0RUK3_9ZZZZ</name>
<dbReference type="Pfam" id="PF14520">
    <property type="entry name" value="HHH_5"/>
    <property type="match status" value="1"/>
</dbReference>
<dbReference type="AlphaFoldDB" id="A0A3B0RUK3"/>
<dbReference type="EMBL" id="UOEI01000208">
    <property type="protein sequence ID" value="VAV97464.1"/>
    <property type="molecule type" value="Genomic_DNA"/>
</dbReference>
<dbReference type="Gene3D" id="3.30.420.340">
    <property type="entry name" value="UvrC, RNAse H endonuclease domain"/>
    <property type="match status" value="1"/>
</dbReference>
<dbReference type="GO" id="GO:0006974">
    <property type="term" value="P:DNA damage response"/>
    <property type="evidence" value="ECO:0007669"/>
    <property type="project" value="TreeGrafter"/>
</dbReference>
<organism evidence="2">
    <name type="scientific">hydrothermal vent metagenome</name>
    <dbReference type="NCBI Taxonomy" id="652676"/>
    <lineage>
        <taxon>unclassified sequences</taxon>
        <taxon>metagenomes</taxon>
        <taxon>ecological metagenomes</taxon>
    </lineage>
</organism>